<feature type="signal peptide" evidence="2">
    <location>
        <begin position="1"/>
        <end position="17"/>
    </location>
</feature>
<name>A0A136IK00_9PEZI</name>
<dbReference type="Proteomes" id="UP000070501">
    <property type="component" value="Unassembled WGS sequence"/>
</dbReference>
<sequence>MLYQLFTLALALTPTLALGRGPTLCVWTPAVNIQAGGKITARVYNPSSTRCEATLEFANQDFLPVRYQFDQVTCPDLQVVELVVPPESPPGDALLTWQCAGIGAVSCAHISIEGGSGSLMTSDGSGTSRCGREAGTSSLEVVPIDTTRSVPFAVTSTIIIPIAAALGSSTTSGAVTLGNAVTQTTMTTMLITASAVSGASASETASDSSVSSLLDSPKSTWSTNTAPDPSPIAEGGQSTRAATDTTRSAIITLSLPSQGVALTNEITAVLSTRTHRPDVEALPFSSVSPSLVPVTRSAIVSEGLSSTLAGADPTSTRTTLSSIQDTPFATLSSTSSSSPSALPTTSSTALNAVSANTPPQGGVSTTSKSTETIPSSRPGEQASQVFSVPAIHE</sequence>
<protein>
    <submittedName>
        <fullName evidence="3">Uncharacterized protein</fullName>
    </submittedName>
</protein>
<dbReference type="AlphaFoldDB" id="A0A136IK00"/>
<feature type="region of interest" description="Disordered" evidence="1">
    <location>
        <begin position="330"/>
        <end position="393"/>
    </location>
</feature>
<keyword evidence="2" id="KW-0732">Signal</keyword>
<feature type="region of interest" description="Disordered" evidence="1">
    <location>
        <begin position="206"/>
        <end position="240"/>
    </location>
</feature>
<proteinExistence type="predicted"/>
<keyword evidence="4" id="KW-1185">Reference proteome</keyword>
<accession>A0A136IK00</accession>
<gene>
    <name evidence="3" type="ORF">Micbo1qcDRAFT_56713</name>
</gene>
<dbReference type="OrthoDB" id="5104857at2759"/>
<dbReference type="InParanoid" id="A0A136IK00"/>
<evidence type="ECO:0000313" key="3">
    <source>
        <dbReference type="EMBL" id="KXJ85194.1"/>
    </source>
</evidence>
<feature type="compositionally biased region" description="Polar residues" evidence="1">
    <location>
        <begin position="351"/>
        <end position="375"/>
    </location>
</feature>
<feature type="compositionally biased region" description="Low complexity" evidence="1">
    <location>
        <begin position="206"/>
        <end position="219"/>
    </location>
</feature>
<evidence type="ECO:0000256" key="1">
    <source>
        <dbReference type="SAM" id="MobiDB-lite"/>
    </source>
</evidence>
<evidence type="ECO:0000256" key="2">
    <source>
        <dbReference type="SAM" id="SignalP"/>
    </source>
</evidence>
<evidence type="ECO:0000313" key="4">
    <source>
        <dbReference type="Proteomes" id="UP000070501"/>
    </source>
</evidence>
<reference evidence="4" key="1">
    <citation type="submission" date="2016-02" db="EMBL/GenBank/DDBJ databases">
        <title>Draft genome sequence of Microdochium bolleyi, a fungal endophyte of beachgrass.</title>
        <authorList>
            <consortium name="DOE Joint Genome Institute"/>
            <person name="David A.S."/>
            <person name="May G."/>
            <person name="Haridas S."/>
            <person name="Lim J."/>
            <person name="Wang M."/>
            <person name="Labutti K."/>
            <person name="Lipzen A."/>
            <person name="Barry K."/>
            <person name="Grigoriev I.V."/>
        </authorList>
    </citation>
    <scope>NUCLEOTIDE SEQUENCE [LARGE SCALE GENOMIC DNA]</scope>
    <source>
        <strain evidence="4">J235TASD1</strain>
    </source>
</reference>
<dbReference type="STRING" id="196109.A0A136IK00"/>
<feature type="compositionally biased region" description="Low complexity" evidence="1">
    <location>
        <begin position="330"/>
        <end position="350"/>
    </location>
</feature>
<organism evidence="3 4">
    <name type="scientific">Microdochium bolleyi</name>
    <dbReference type="NCBI Taxonomy" id="196109"/>
    <lineage>
        <taxon>Eukaryota</taxon>
        <taxon>Fungi</taxon>
        <taxon>Dikarya</taxon>
        <taxon>Ascomycota</taxon>
        <taxon>Pezizomycotina</taxon>
        <taxon>Sordariomycetes</taxon>
        <taxon>Xylariomycetidae</taxon>
        <taxon>Xylariales</taxon>
        <taxon>Microdochiaceae</taxon>
        <taxon>Microdochium</taxon>
    </lineage>
</organism>
<feature type="chain" id="PRO_5007292721" evidence="2">
    <location>
        <begin position="18"/>
        <end position="393"/>
    </location>
</feature>
<dbReference type="EMBL" id="KQ964291">
    <property type="protein sequence ID" value="KXJ85194.1"/>
    <property type="molecule type" value="Genomic_DNA"/>
</dbReference>